<evidence type="ECO:0000313" key="3">
    <source>
        <dbReference type="Proteomes" id="UP000006786"/>
    </source>
</evidence>
<feature type="domain" description="Transposase IS4-like" evidence="1">
    <location>
        <begin position="14"/>
        <end position="158"/>
    </location>
</feature>
<dbReference type="NCBIfam" id="NF033580">
    <property type="entry name" value="transpos_IS5_3"/>
    <property type="match status" value="1"/>
</dbReference>
<dbReference type="GO" id="GO:0003677">
    <property type="term" value="F:DNA binding"/>
    <property type="evidence" value="ECO:0007669"/>
    <property type="project" value="InterPro"/>
</dbReference>
<dbReference type="AlphaFoldDB" id="K2LKE6"/>
<organism evidence="2 3">
    <name type="scientific">Nitratireductor pacificus pht-3B</name>
    <dbReference type="NCBI Taxonomy" id="391937"/>
    <lineage>
        <taxon>Bacteria</taxon>
        <taxon>Pseudomonadati</taxon>
        <taxon>Pseudomonadota</taxon>
        <taxon>Alphaproteobacteria</taxon>
        <taxon>Hyphomicrobiales</taxon>
        <taxon>Phyllobacteriaceae</taxon>
        <taxon>Nitratireductor</taxon>
    </lineage>
</organism>
<sequence length="165" mass="18348">MRVFEALAAASPQSMQLIDSSIIRAHQHAAGGKRGADHAIGRSRGGLTSKIHVVVDEKGLPVRLALTAGQASDKAIAPDLLRALPTAAIVVADRGYDWQHLIDLVSERGGNAHIPTQRDRRVQRSVDPSLYRQRNLVERFFCKLKHFRRVATRYDKLVDVPPDFR</sequence>
<gene>
    <name evidence="2" type="ORF">NA2_14817</name>
</gene>
<dbReference type="Pfam" id="PF01609">
    <property type="entry name" value="DDE_Tnp_1"/>
    <property type="match status" value="1"/>
</dbReference>
<dbReference type="eggNOG" id="COG3293">
    <property type="taxonomic scope" value="Bacteria"/>
</dbReference>
<protein>
    <recommendedName>
        <fullName evidence="1">Transposase IS4-like domain-containing protein</fullName>
    </recommendedName>
</protein>
<dbReference type="PANTHER" id="PTHR30007:SF1">
    <property type="entry name" value="BLR1914 PROTEIN"/>
    <property type="match status" value="1"/>
</dbReference>
<accession>K2LKE6</accession>
<dbReference type="PANTHER" id="PTHR30007">
    <property type="entry name" value="PHP DOMAIN PROTEIN"/>
    <property type="match status" value="1"/>
</dbReference>
<evidence type="ECO:0000259" key="1">
    <source>
        <dbReference type="Pfam" id="PF01609"/>
    </source>
</evidence>
<dbReference type="InterPro" id="IPR002559">
    <property type="entry name" value="Transposase_11"/>
</dbReference>
<reference evidence="2 3" key="1">
    <citation type="journal article" date="2012" name="J. Bacteriol.">
        <title>Genome Sequence of Nitratireductor pacificus Type Strain pht-3B.</title>
        <authorList>
            <person name="Lai Q."/>
            <person name="Li G."/>
            <person name="Shao Z."/>
        </authorList>
    </citation>
    <scope>NUCLEOTIDE SEQUENCE [LARGE SCALE GENOMIC DNA]</scope>
    <source>
        <strain evidence="3">pht-3B</strain>
    </source>
</reference>
<keyword evidence="3" id="KW-1185">Reference proteome</keyword>
<dbReference type="Proteomes" id="UP000006786">
    <property type="component" value="Unassembled WGS sequence"/>
</dbReference>
<dbReference type="EMBL" id="AMRM01000016">
    <property type="protein sequence ID" value="EKF18194.1"/>
    <property type="molecule type" value="Genomic_DNA"/>
</dbReference>
<proteinExistence type="predicted"/>
<dbReference type="GO" id="GO:0006313">
    <property type="term" value="P:DNA transposition"/>
    <property type="evidence" value="ECO:0007669"/>
    <property type="project" value="InterPro"/>
</dbReference>
<dbReference type="GO" id="GO:0004803">
    <property type="term" value="F:transposase activity"/>
    <property type="evidence" value="ECO:0007669"/>
    <property type="project" value="InterPro"/>
</dbReference>
<comment type="caution">
    <text evidence="2">The sequence shown here is derived from an EMBL/GenBank/DDBJ whole genome shotgun (WGS) entry which is preliminary data.</text>
</comment>
<feature type="non-terminal residue" evidence="2">
    <location>
        <position position="165"/>
    </location>
</feature>
<evidence type="ECO:0000313" key="2">
    <source>
        <dbReference type="EMBL" id="EKF18194.1"/>
    </source>
</evidence>
<name>K2LKE6_9HYPH</name>